<dbReference type="Proteomes" id="UP000323506">
    <property type="component" value="Chromosome A12"/>
</dbReference>
<accession>A0A5D2EAH7</accession>
<evidence type="ECO:0000313" key="1">
    <source>
        <dbReference type="EMBL" id="TYG90513.1"/>
    </source>
</evidence>
<dbReference type="AlphaFoldDB" id="A0A5D2EAH7"/>
<sequence length="63" mass="6876">MKATSSSEIPNFTACNPAYAFAMNGDDIVEWSTDFEARNSSISPLTTIPEVDLEYLLSKVASK</sequence>
<proteinExistence type="predicted"/>
<reference evidence="1 2" key="1">
    <citation type="submission" date="2019-06" db="EMBL/GenBank/DDBJ databases">
        <title>WGS assembly of Gossypium darwinii.</title>
        <authorList>
            <person name="Chen Z.J."/>
            <person name="Sreedasyam A."/>
            <person name="Ando A."/>
            <person name="Song Q."/>
            <person name="De L."/>
            <person name="Hulse-Kemp A."/>
            <person name="Ding M."/>
            <person name="Ye W."/>
            <person name="Kirkbride R."/>
            <person name="Jenkins J."/>
            <person name="Plott C."/>
            <person name="Lovell J."/>
            <person name="Lin Y.-M."/>
            <person name="Vaughn R."/>
            <person name="Liu B."/>
            <person name="Li W."/>
            <person name="Simpson S."/>
            <person name="Scheffler B."/>
            <person name="Saski C."/>
            <person name="Grover C."/>
            <person name="Hu G."/>
            <person name="Conover J."/>
            <person name="Carlson J."/>
            <person name="Shu S."/>
            <person name="Boston L."/>
            <person name="Williams M."/>
            <person name="Peterson D."/>
            <person name="Mcgee K."/>
            <person name="Jones D."/>
            <person name="Wendel J."/>
            <person name="Stelly D."/>
            <person name="Grimwood J."/>
            <person name="Schmutz J."/>
        </authorList>
    </citation>
    <scope>NUCLEOTIDE SEQUENCE [LARGE SCALE GENOMIC DNA]</scope>
    <source>
        <strain evidence="1">1808015.09</strain>
    </source>
</reference>
<name>A0A5D2EAH7_GOSDA</name>
<dbReference type="EMBL" id="CM017699">
    <property type="protein sequence ID" value="TYG90513.1"/>
    <property type="molecule type" value="Genomic_DNA"/>
</dbReference>
<keyword evidence="2" id="KW-1185">Reference proteome</keyword>
<gene>
    <name evidence="1" type="ORF">ES288_A12G188100v1</name>
</gene>
<evidence type="ECO:0000313" key="2">
    <source>
        <dbReference type="Proteomes" id="UP000323506"/>
    </source>
</evidence>
<organism evidence="1 2">
    <name type="scientific">Gossypium darwinii</name>
    <name type="common">Darwin's cotton</name>
    <name type="synonym">Gossypium barbadense var. darwinii</name>
    <dbReference type="NCBI Taxonomy" id="34276"/>
    <lineage>
        <taxon>Eukaryota</taxon>
        <taxon>Viridiplantae</taxon>
        <taxon>Streptophyta</taxon>
        <taxon>Embryophyta</taxon>
        <taxon>Tracheophyta</taxon>
        <taxon>Spermatophyta</taxon>
        <taxon>Magnoliopsida</taxon>
        <taxon>eudicotyledons</taxon>
        <taxon>Gunneridae</taxon>
        <taxon>Pentapetalae</taxon>
        <taxon>rosids</taxon>
        <taxon>malvids</taxon>
        <taxon>Malvales</taxon>
        <taxon>Malvaceae</taxon>
        <taxon>Malvoideae</taxon>
        <taxon>Gossypium</taxon>
    </lineage>
</organism>
<protein>
    <submittedName>
        <fullName evidence="1">Uncharacterized protein</fullName>
    </submittedName>
</protein>